<feature type="signal peptide" evidence="1">
    <location>
        <begin position="1"/>
        <end position="27"/>
    </location>
</feature>
<evidence type="ECO:0000256" key="1">
    <source>
        <dbReference type="SAM" id="SignalP"/>
    </source>
</evidence>
<protein>
    <recommendedName>
        <fullName evidence="4">Lipoprotein</fullName>
    </recommendedName>
</protein>
<gene>
    <name evidence="2" type="ORF">NZH93_29245</name>
</gene>
<keyword evidence="1" id="KW-0732">Signal</keyword>
<proteinExistence type="predicted"/>
<keyword evidence="3" id="KW-1185">Reference proteome</keyword>
<evidence type="ECO:0000313" key="2">
    <source>
        <dbReference type="EMBL" id="MCS7480962.1"/>
    </source>
</evidence>
<reference evidence="2" key="1">
    <citation type="submission" date="2022-08" db="EMBL/GenBank/DDBJ databases">
        <authorList>
            <person name="Tistechok S."/>
            <person name="Samborskyy M."/>
            <person name="Roman I."/>
        </authorList>
    </citation>
    <scope>NUCLEOTIDE SEQUENCE</scope>
    <source>
        <strain evidence="2">DSM 103496</strain>
    </source>
</reference>
<dbReference type="EMBL" id="JANYMP010000015">
    <property type="protein sequence ID" value="MCS7480962.1"/>
    <property type="molecule type" value="Genomic_DNA"/>
</dbReference>
<evidence type="ECO:0008006" key="4">
    <source>
        <dbReference type="Google" id="ProtNLM"/>
    </source>
</evidence>
<dbReference type="RefSeq" id="WP_259626442.1">
    <property type="nucleotide sequence ID" value="NZ_JANYMP010000015.1"/>
</dbReference>
<feature type="chain" id="PRO_5040795334" description="Lipoprotein" evidence="1">
    <location>
        <begin position="28"/>
        <end position="154"/>
    </location>
</feature>
<comment type="caution">
    <text evidence="2">The sequence shown here is derived from an EMBL/GenBank/DDBJ whole genome shotgun (WGS) entry which is preliminary data.</text>
</comment>
<dbReference type="PROSITE" id="PS51257">
    <property type="entry name" value="PROKAR_LIPOPROTEIN"/>
    <property type="match status" value="1"/>
</dbReference>
<dbReference type="AlphaFoldDB" id="A0A9X3AH40"/>
<sequence length="154" mass="16293">MGDRHLWVGALVTACALLLSGCGASVAGTARPLRITEVERGQVSGYFTRLNEAGGKGNTEQRKLLQDTQHPDFRAQACELRAGTLRMEPTMSTLRTDPTWAPPGKDAHPRGVVYVVAATVTLLEDGVPVGVQIGSLHVVVIDDVPYGFAPCVGG</sequence>
<accession>A0A9X3AH40</accession>
<dbReference type="Proteomes" id="UP001141259">
    <property type="component" value="Unassembled WGS sequence"/>
</dbReference>
<organism evidence="2 3">
    <name type="scientific">Umezawaea endophytica</name>
    <dbReference type="NCBI Taxonomy" id="1654476"/>
    <lineage>
        <taxon>Bacteria</taxon>
        <taxon>Bacillati</taxon>
        <taxon>Actinomycetota</taxon>
        <taxon>Actinomycetes</taxon>
        <taxon>Pseudonocardiales</taxon>
        <taxon>Pseudonocardiaceae</taxon>
        <taxon>Umezawaea</taxon>
    </lineage>
</organism>
<name>A0A9X3AH40_9PSEU</name>
<evidence type="ECO:0000313" key="3">
    <source>
        <dbReference type="Proteomes" id="UP001141259"/>
    </source>
</evidence>